<dbReference type="SUPFAM" id="SSF53756">
    <property type="entry name" value="UDP-Glycosyltransferase/glycogen phosphorylase"/>
    <property type="match status" value="1"/>
</dbReference>
<dbReference type="PANTHER" id="PTHR12526:SF630">
    <property type="entry name" value="GLYCOSYLTRANSFERASE"/>
    <property type="match status" value="1"/>
</dbReference>
<keyword evidence="1" id="KW-1133">Transmembrane helix</keyword>
<comment type="caution">
    <text evidence="3">The sequence shown here is derived from an EMBL/GenBank/DDBJ whole genome shotgun (WGS) entry which is preliminary data.</text>
</comment>
<keyword evidence="1" id="KW-0472">Membrane</keyword>
<evidence type="ECO:0000256" key="1">
    <source>
        <dbReference type="SAM" id="Phobius"/>
    </source>
</evidence>
<sequence length="402" mass="46635">MKILVVGIFLESGLIEKYNQISDENAKISVAAVKYSKMIKAGFEENLGPDIDHVFLAPIGMYPRCKTLRWNRRNIDGIQYLKFINIFFLKQLTIALDLVLMMINWNRENKNQKKIVVFTSIYLPFLFAIIPFKIFSNIKFVSFVPDLPAHSFSYTTDGSFLKRKLIPAYIYLANKLNALVDYYVFITKYMSDIYPNKPFTIIEGFVDVKKKTVELPHKSFPKAVLYSGSLFEKFGIKNLLTAFTQIEGDYELWLFGGGDMTADIIDYATKDKRIKYFGNRPNTEILNYQKKATLLINPRFSHEEFTKYSFPSKLMEYLSSGTAILTTRLLGIPDDYQDKFYFIEDESVSGFKQSIENCLKKNTDELETFGNNGKNFVMNNKNYISQIKKLIIDLKDFFKIND</sequence>
<keyword evidence="1" id="KW-0812">Transmembrane</keyword>
<evidence type="ECO:0000313" key="3">
    <source>
        <dbReference type="EMBL" id="MBF8457200.1"/>
    </source>
</evidence>
<feature type="transmembrane region" description="Helical" evidence="1">
    <location>
        <begin position="115"/>
        <end position="135"/>
    </location>
</feature>
<dbReference type="RefSeq" id="WP_196079712.1">
    <property type="nucleotide sequence ID" value="NZ_JADPVI010000002.1"/>
</dbReference>
<dbReference type="Pfam" id="PF00534">
    <property type="entry name" value="Glycos_transf_1"/>
    <property type="match status" value="1"/>
</dbReference>
<feature type="domain" description="Glycosyl transferase family 1" evidence="2">
    <location>
        <begin position="214"/>
        <end position="375"/>
    </location>
</feature>
<proteinExistence type="predicted"/>
<accession>A0ABS0FC10</accession>
<dbReference type="EMBL" id="JADPVI010000002">
    <property type="protein sequence ID" value="MBF8457200.1"/>
    <property type="molecule type" value="Genomic_DNA"/>
</dbReference>
<reference evidence="3 4" key="1">
    <citation type="submission" date="2020-11" db="EMBL/GenBank/DDBJ databases">
        <title>Kaistella gelatinilytica sp. nov., a flavobacterium isolated from Antarctic Soil.</title>
        <authorList>
            <person name="Li J."/>
        </authorList>
    </citation>
    <scope>NUCLEOTIDE SEQUENCE [LARGE SCALE GENOMIC DNA]</scope>
    <source>
        <strain evidence="3 4">G5-32</strain>
    </source>
</reference>
<dbReference type="Proteomes" id="UP000660070">
    <property type="component" value="Unassembled WGS sequence"/>
</dbReference>
<protein>
    <submittedName>
        <fullName evidence="3">Glycosyltransferase</fullName>
    </submittedName>
</protein>
<dbReference type="Gene3D" id="3.40.50.2000">
    <property type="entry name" value="Glycogen Phosphorylase B"/>
    <property type="match status" value="2"/>
</dbReference>
<dbReference type="InterPro" id="IPR001296">
    <property type="entry name" value="Glyco_trans_1"/>
</dbReference>
<gene>
    <name evidence="3" type="ORF">IV494_08390</name>
</gene>
<organism evidence="3 4">
    <name type="scientific">Kaistella gelatinilytica</name>
    <dbReference type="NCBI Taxonomy" id="2787636"/>
    <lineage>
        <taxon>Bacteria</taxon>
        <taxon>Pseudomonadati</taxon>
        <taxon>Bacteroidota</taxon>
        <taxon>Flavobacteriia</taxon>
        <taxon>Flavobacteriales</taxon>
        <taxon>Weeksellaceae</taxon>
        <taxon>Chryseobacterium group</taxon>
        <taxon>Kaistella</taxon>
    </lineage>
</organism>
<dbReference type="PANTHER" id="PTHR12526">
    <property type="entry name" value="GLYCOSYLTRANSFERASE"/>
    <property type="match status" value="1"/>
</dbReference>
<feature type="transmembrane region" description="Helical" evidence="1">
    <location>
        <begin position="83"/>
        <end position="103"/>
    </location>
</feature>
<evidence type="ECO:0000313" key="4">
    <source>
        <dbReference type="Proteomes" id="UP000660070"/>
    </source>
</evidence>
<name>A0ABS0FC10_9FLAO</name>
<keyword evidence="4" id="KW-1185">Reference proteome</keyword>
<evidence type="ECO:0000259" key="2">
    <source>
        <dbReference type="Pfam" id="PF00534"/>
    </source>
</evidence>